<dbReference type="Gene3D" id="3.30.930.10">
    <property type="entry name" value="Bira Bifunctional Protein, Domain 2"/>
    <property type="match status" value="1"/>
</dbReference>
<dbReference type="InterPro" id="IPR004143">
    <property type="entry name" value="BPL_LPL_catalytic"/>
</dbReference>
<sequence>MKVWRSLDTGAMDGPLNMGIDQALLQLHVRGESPPTLRFYQWEPPAVSLGYFQKRQDIDPLMCRSLGIDIVRRPTGGRAVLHQNDLTYSLIAGGTEGIPSTVTDAYRLVCKGLFAGFSLMGIEPEPGRESLKSPLPDVCFLRFGIGDIVHQGKKFVGSAQTWISSSMLQHGSIILEPQVEAWADLLKTNGETRNEIMKRLGSRITSLNEILGRTVDCGELKDALKEGMAQTLGIRFEDGSLTQEEWILARQIAVGQQGSA</sequence>
<feature type="domain" description="BPL/LPL catalytic" evidence="1">
    <location>
        <begin position="31"/>
        <end position="236"/>
    </location>
</feature>
<protein>
    <submittedName>
        <fullName evidence="2">Octanoyltransferase LipM</fullName>
        <ecNumber evidence="2">2.3.1.181</ecNumber>
    </submittedName>
</protein>
<name>A0A445N3S4_9BACT</name>
<dbReference type="AlphaFoldDB" id="A0A445N3S4"/>
<accession>A0A445N3S4</accession>
<dbReference type="SUPFAM" id="SSF55681">
    <property type="entry name" value="Class II aaRS and biotin synthetases"/>
    <property type="match status" value="1"/>
</dbReference>
<dbReference type="EMBL" id="OJIN01000235">
    <property type="protein sequence ID" value="SPD76348.1"/>
    <property type="molecule type" value="Genomic_DNA"/>
</dbReference>
<gene>
    <name evidence="2" type="primary">lipM</name>
    <name evidence="2" type="ORF">PITCH_A890057</name>
</gene>
<dbReference type="Pfam" id="PF21948">
    <property type="entry name" value="LplA-B_cat"/>
    <property type="match status" value="1"/>
</dbReference>
<keyword evidence="2" id="KW-0012">Acyltransferase</keyword>
<organism evidence="2">
    <name type="scientific">uncultured Desulfobacterium sp</name>
    <dbReference type="NCBI Taxonomy" id="201089"/>
    <lineage>
        <taxon>Bacteria</taxon>
        <taxon>Pseudomonadati</taxon>
        <taxon>Thermodesulfobacteriota</taxon>
        <taxon>Desulfobacteria</taxon>
        <taxon>Desulfobacterales</taxon>
        <taxon>Desulfobacteriaceae</taxon>
        <taxon>Desulfobacterium</taxon>
        <taxon>environmental samples</taxon>
    </lineage>
</organism>
<dbReference type="PROSITE" id="PS51733">
    <property type="entry name" value="BPL_LPL_CATALYTIC"/>
    <property type="match status" value="1"/>
</dbReference>
<evidence type="ECO:0000313" key="2">
    <source>
        <dbReference type="EMBL" id="SPD76348.1"/>
    </source>
</evidence>
<dbReference type="PANTHER" id="PTHR43679:SF2">
    <property type="entry name" value="OCTANOYL-[GCVH]:PROTEIN N-OCTANOYLTRANSFERASE"/>
    <property type="match status" value="1"/>
</dbReference>
<dbReference type="EC" id="2.3.1.181" evidence="2"/>
<proteinExistence type="predicted"/>
<dbReference type="PANTHER" id="PTHR43679">
    <property type="entry name" value="OCTANOYLTRANSFERASE LIPM-RELATED"/>
    <property type="match status" value="1"/>
</dbReference>
<keyword evidence="2" id="KW-0808">Transferase</keyword>
<evidence type="ECO:0000259" key="1">
    <source>
        <dbReference type="PROSITE" id="PS51733"/>
    </source>
</evidence>
<dbReference type="CDD" id="cd16443">
    <property type="entry name" value="LplA"/>
    <property type="match status" value="1"/>
</dbReference>
<dbReference type="InterPro" id="IPR045864">
    <property type="entry name" value="aa-tRNA-synth_II/BPL/LPL"/>
</dbReference>
<dbReference type="InterPro" id="IPR050664">
    <property type="entry name" value="Octanoyltrans_LipM/LipL"/>
</dbReference>
<dbReference type="GO" id="GO:0033819">
    <property type="term" value="F:lipoyl(octanoyl) transferase activity"/>
    <property type="evidence" value="ECO:0007669"/>
    <property type="project" value="UniProtKB-EC"/>
</dbReference>
<reference evidence="2" key="1">
    <citation type="submission" date="2018-01" db="EMBL/GenBank/DDBJ databases">
        <authorList>
            <person name="Regsiter A."/>
            <person name="William W."/>
        </authorList>
    </citation>
    <scope>NUCLEOTIDE SEQUENCE</scope>
    <source>
        <strain evidence="2">TRIP AH-1</strain>
    </source>
</reference>